<protein>
    <submittedName>
        <fullName evidence="10">Acyl-CoA dehydrogenase family protein</fullName>
    </submittedName>
</protein>
<evidence type="ECO:0000259" key="9">
    <source>
        <dbReference type="Pfam" id="PF02771"/>
    </source>
</evidence>
<dbReference type="InterPro" id="IPR046373">
    <property type="entry name" value="Acyl-CoA_Oxase/DH_mid-dom_sf"/>
</dbReference>
<comment type="cofactor">
    <cofactor evidence="1 6">
        <name>FAD</name>
        <dbReference type="ChEBI" id="CHEBI:57692"/>
    </cofactor>
</comment>
<dbReference type="Pfam" id="PF02771">
    <property type="entry name" value="Acyl-CoA_dh_N"/>
    <property type="match status" value="1"/>
</dbReference>
<evidence type="ECO:0000256" key="4">
    <source>
        <dbReference type="ARBA" id="ARBA00022827"/>
    </source>
</evidence>
<evidence type="ECO:0000256" key="2">
    <source>
        <dbReference type="ARBA" id="ARBA00009347"/>
    </source>
</evidence>
<feature type="domain" description="Acyl-CoA dehydrogenase/oxidase N-terminal" evidence="9">
    <location>
        <begin position="12"/>
        <end position="131"/>
    </location>
</feature>
<dbReference type="InterPro" id="IPR009075">
    <property type="entry name" value="AcylCo_DH/oxidase_C"/>
</dbReference>
<evidence type="ECO:0000256" key="6">
    <source>
        <dbReference type="RuleBase" id="RU362125"/>
    </source>
</evidence>
<dbReference type="Gene3D" id="1.20.140.10">
    <property type="entry name" value="Butyryl-CoA Dehydrogenase, subunit A, domain 3"/>
    <property type="match status" value="1"/>
</dbReference>
<keyword evidence="4 6" id="KW-0274">FAD</keyword>
<dbReference type="InterPro" id="IPR036250">
    <property type="entry name" value="AcylCo_DH-like_C"/>
</dbReference>
<keyword evidence="5 6" id="KW-0560">Oxidoreductase</keyword>
<dbReference type="Gene3D" id="2.40.110.10">
    <property type="entry name" value="Butyryl-CoA Dehydrogenase, subunit A, domain 2"/>
    <property type="match status" value="1"/>
</dbReference>
<keyword evidence="11" id="KW-1185">Reference proteome</keyword>
<proteinExistence type="inferred from homology"/>
<dbReference type="InterPro" id="IPR052161">
    <property type="entry name" value="Mycobact_Acyl-CoA_DH"/>
</dbReference>
<organism evidence="10 11">
    <name type="scientific">Nocardia salmonicida</name>
    <dbReference type="NCBI Taxonomy" id="53431"/>
    <lineage>
        <taxon>Bacteria</taxon>
        <taxon>Bacillati</taxon>
        <taxon>Actinomycetota</taxon>
        <taxon>Actinomycetes</taxon>
        <taxon>Mycobacteriales</taxon>
        <taxon>Nocardiaceae</taxon>
        <taxon>Nocardia</taxon>
    </lineage>
</organism>
<dbReference type="InterPro" id="IPR037069">
    <property type="entry name" value="AcylCoA_DH/ox_N_sf"/>
</dbReference>
<dbReference type="Pfam" id="PF02770">
    <property type="entry name" value="Acyl-CoA_dh_M"/>
    <property type="match status" value="1"/>
</dbReference>
<evidence type="ECO:0000259" key="7">
    <source>
        <dbReference type="Pfam" id="PF00441"/>
    </source>
</evidence>
<feature type="domain" description="Acyl-CoA oxidase/dehydrogenase middle" evidence="8">
    <location>
        <begin position="138"/>
        <end position="229"/>
    </location>
</feature>
<evidence type="ECO:0000256" key="3">
    <source>
        <dbReference type="ARBA" id="ARBA00022630"/>
    </source>
</evidence>
<dbReference type="Proteomes" id="UP001621418">
    <property type="component" value="Chromosome"/>
</dbReference>
<dbReference type="SUPFAM" id="SSF56645">
    <property type="entry name" value="Acyl-CoA dehydrogenase NM domain-like"/>
    <property type="match status" value="1"/>
</dbReference>
<reference evidence="10 11" key="1">
    <citation type="submission" date="2022-10" db="EMBL/GenBank/DDBJ databases">
        <title>The complete genomes of actinobacterial strains from the NBC collection.</title>
        <authorList>
            <person name="Joergensen T.S."/>
            <person name="Alvarez Arevalo M."/>
            <person name="Sterndorff E.B."/>
            <person name="Faurdal D."/>
            <person name="Vuksanovic O."/>
            <person name="Mourched A.-S."/>
            <person name="Charusanti P."/>
            <person name="Shaw S."/>
            <person name="Blin K."/>
            <person name="Weber T."/>
        </authorList>
    </citation>
    <scope>NUCLEOTIDE SEQUENCE [LARGE SCALE GENOMIC DNA]</scope>
    <source>
        <strain evidence="10 11">NBC_01413</strain>
    </source>
</reference>
<evidence type="ECO:0000256" key="1">
    <source>
        <dbReference type="ARBA" id="ARBA00001974"/>
    </source>
</evidence>
<keyword evidence="3 6" id="KW-0285">Flavoprotein</keyword>
<dbReference type="InterPro" id="IPR006091">
    <property type="entry name" value="Acyl-CoA_Oxase/DH_mid-dom"/>
</dbReference>
<dbReference type="SUPFAM" id="SSF47203">
    <property type="entry name" value="Acyl-CoA dehydrogenase C-terminal domain-like"/>
    <property type="match status" value="1"/>
</dbReference>
<sequence>MGSPTEIDGIEDVESFRSRAREWIAANLPIAKPVTGEESESADYDEAAWERARELQKLLYSGGFAGLCYPTEYGGQGLTPAHQYAFNEEVVGFEMPQLLNSPTFSICGPTILDLGTEEQKKKHLSAMIRGEETLVQFLSEPGCGSDLAGVVTRADRDGDVFVLNGSKIWSSWAYAADYALCLARTDWDAPKHRGLTMFLLEVHQPGIELRRIRQVNGNEEFCQEFFDNVEVPVANVVGEINGGWTVASRQMFHERNSVGGGSQYVSGKLMGPKRRSPTTVMAEIARRTSRSDDRRVRELIAESHVIGKVQGHLIERVVAGMRTGDLPPSAGSIIRLFGGLGHLRQTEITLEVSGPHGTVSLPGTTGDREIAETFITRQAACMGGGTTEIARNIIAERVLGMPREFAADRDVPYKDVRRSR</sequence>
<evidence type="ECO:0000256" key="5">
    <source>
        <dbReference type="ARBA" id="ARBA00023002"/>
    </source>
</evidence>
<dbReference type="EMBL" id="CP109527">
    <property type="protein sequence ID" value="WTY34363.1"/>
    <property type="molecule type" value="Genomic_DNA"/>
</dbReference>
<dbReference type="InterPro" id="IPR013786">
    <property type="entry name" value="AcylCoA_DH/ox_N"/>
</dbReference>
<dbReference type="PANTHER" id="PTHR43292">
    <property type="entry name" value="ACYL-COA DEHYDROGENASE"/>
    <property type="match status" value="1"/>
</dbReference>
<gene>
    <name evidence="10" type="ORF">OG308_23990</name>
</gene>
<dbReference type="Pfam" id="PF00441">
    <property type="entry name" value="Acyl-CoA_dh_1"/>
    <property type="match status" value="1"/>
</dbReference>
<dbReference type="PANTHER" id="PTHR43292:SF3">
    <property type="entry name" value="ACYL-COA DEHYDROGENASE FADE29"/>
    <property type="match status" value="1"/>
</dbReference>
<evidence type="ECO:0000313" key="11">
    <source>
        <dbReference type="Proteomes" id="UP001621418"/>
    </source>
</evidence>
<comment type="similarity">
    <text evidence="2 6">Belongs to the acyl-CoA dehydrogenase family.</text>
</comment>
<dbReference type="Gene3D" id="1.10.540.10">
    <property type="entry name" value="Acyl-CoA dehydrogenase/oxidase, N-terminal domain"/>
    <property type="match status" value="1"/>
</dbReference>
<evidence type="ECO:0000313" key="10">
    <source>
        <dbReference type="EMBL" id="WTY34363.1"/>
    </source>
</evidence>
<dbReference type="RefSeq" id="WP_405146669.1">
    <property type="nucleotide sequence ID" value="NZ_CP109527.1"/>
</dbReference>
<feature type="domain" description="Acyl-CoA dehydrogenase/oxidase C-terminal" evidence="7">
    <location>
        <begin position="241"/>
        <end position="399"/>
    </location>
</feature>
<accession>A0ABZ1N398</accession>
<dbReference type="InterPro" id="IPR009100">
    <property type="entry name" value="AcylCoA_DH/oxidase_NM_dom_sf"/>
</dbReference>
<evidence type="ECO:0000259" key="8">
    <source>
        <dbReference type="Pfam" id="PF02770"/>
    </source>
</evidence>
<name>A0ABZ1N398_9NOCA</name>